<dbReference type="PROSITE" id="PS50118">
    <property type="entry name" value="HMG_BOX_2"/>
    <property type="match status" value="1"/>
</dbReference>
<dbReference type="CDD" id="cd00084">
    <property type="entry name" value="HMG-box_SF"/>
    <property type="match status" value="1"/>
</dbReference>
<evidence type="ECO:0000256" key="3">
    <source>
        <dbReference type="ARBA" id="ARBA00023242"/>
    </source>
</evidence>
<dbReference type="SUPFAM" id="SSF47095">
    <property type="entry name" value="HMG-box"/>
    <property type="match status" value="1"/>
</dbReference>
<keyword evidence="8" id="KW-1185">Reference proteome</keyword>
<dbReference type="InterPro" id="IPR050342">
    <property type="entry name" value="HMGB"/>
</dbReference>
<dbReference type="Pfam" id="PF00505">
    <property type="entry name" value="HMG_box"/>
    <property type="match status" value="1"/>
</dbReference>
<evidence type="ECO:0000256" key="1">
    <source>
        <dbReference type="ARBA" id="ARBA00004123"/>
    </source>
</evidence>
<evidence type="ECO:0000259" key="6">
    <source>
        <dbReference type="PROSITE" id="PS50118"/>
    </source>
</evidence>
<evidence type="ECO:0000256" key="2">
    <source>
        <dbReference type="ARBA" id="ARBA00023125"/>
    </source>
</evidence>
<dbReference type="InterPro" id="IPR036910">
    <property type="entry name" value="HMG_box_dom_sf"/>
</dbReference>
<comment type="caution">
    <text evidence="7">The sequence shown here is derived from an EMBL/GenBank/DDBJ whole genome shotgun (WGS) entry which is preliminary data.</text>
</comment>
<dbReference type="Gene3D" id="1.10.30.10">
    <property type="entry name" value="High mobility group box domain"/>
    <property type="match status" value="1"/>
</dbReference>
<proteinExistence type="predicted"/>
<keyword evidence="3 4" id="KW-0539">Nucleus</keyword>
<dbReference type="Proteomes" id="UP001628156">
    <property type="component" value="Unassembled WGS sequence"/>
</dbReference>
<dbReference type="EMBL" id="BAAFRS010000181">
    <property type="protein sequence ID" value="GAB1224228.1"/>
    <property type="molecule type" value="Genomic_DNA"/>
</dbReference>
<evidence type="ECO:0000256" key="4">
    <source>
        <dbReference type="PROSITE-ProRule" id="PRU00267"/>
    </source>
</evidence>
<dbReference type="SMART" id="SM00398">
    <property type="entry name" value="HMG"/>
    <property type="match status" value="1"/>
</dbReference>
<comment type="subcellular location">
    <subcellularLocation>
        <location evidence="1">Nucleus</location>
    </subcellularLocation>
</comment>
<evidence type="ECO:0000313" key="8">
    <source>
        <dbReference type="Proteomes" id="UP001628156"/>
    </source>
</evidence>
<feature type="compositionally biased region" description="Basic and acidic residues" evidence="5">
    <location>
        <begin position="8"/>
        <end position="26"/>
    </location>
</feature>
<feature type="domain" description="HMG box" evidence="6">
    <location>
        <begin position="106"/>
        <end position="172"/>
    </location>
</feature>
<accession>A0ABQ0DMZ0</accession>
<feature type="region of interest" description="Disordered" evidence="5">
    <location>
        <begin position="1"/>
        <end position="26"/>
    </location>
</feature>
<sequence length="193" mass="22815">MHSPKLPKPFEEKKRKKITVKEKNERREGELTDLARGIYMKWKGRELVRENPTLTMKIAEEKALELWETEQEDVIQTYFKTAIIENVLLGEEGYSIKKKKNDGMKRKEEWHPYLLFCKEHREELKQEGVSGNEVMTMLSDKWKALSEDERSHYSELAKENKKRDLGDEEEKKELLTSQLVVHSTDIPPLINSK</sequence>
<feature type="region of interest" description="Disordered" evidence="5">
    <location>
        <begin position="153"/>
        <end position="176"/>
    </location>
</feature>
<evidence type="ECO:0000256" key="5">
    <source>
        <dbReference type="SAM" id="MobiDB-lite"/>
    </source>
</evidence>
<gene>
    <name evidence="7" type="ORF">ENUP19_0181G0015</name>
</gene>
<dbReference type="PANTHER" id="PTHR48112:SF32">
    <property type="entry name" value="HIGH MOBILITY GROUP PROTEIN B3"/>
    <property type="match status" value="1"/>
</dbReference>
<name>A0ABQ0DMZ0_9EUKA</name>
<dbReference type="PANTHER" id="PTHR48112">
    <property type="entry name" value="HIGH MOBILITY GROUP PROTEIN DSP1"/>
    <property type="match status" value="1"/>
</dbReference>
<protein>
    <recommendedName>
        <fullName evidence="6">HMG box domain-containing protein</fullName>
    </recommendedName>
</protein>
<feature type="compositionally biased region" description="Basic and acidic residues" evidence="5">
    <location>
        <begin position="153"/>
        <end position="174"/>
    </location>
</feature>
<dbReference type="InterPro" id="IPR009071">
    <property type="entry name" value="HMG_box_dom"/>
</dbReference>
<organism evidence="7 8">
    <name type="scientific">Entamoeba nuttalli</name>
    <dbReference type="NCBI Taxonomy" id="412467"/>
    <lineage>
        <taxon>Eukaryota</taxon>
        <taxon>Amoebozoa</taxon>
        <taxon>Evosea</taxon>
        <taxon>Archamoebae</taxon>
        <taxon>Mastigamoebida</taxon>
        <taxon>Entamoebidae</taxon>
        <taxon>Entamoeba</taxon>
    </lineage>
</organism>
<feature type="DNA-binding region" description="HMG box" evidence="4">
    <location>
        <begin position="106"/>
        <end position="172"/>
    </location>
</feature>
<evidence type="ECO:0000313" key="7">
    <source>
        <dbReference type="EMBL" id="GAB1224228.1"/>
    </source>
</evidence>
<keyword evidence="2 4" id="KW-0238">DNA-binding</keyword>
<reference evidence="7 8" key="1">
    <citation type="journal article" date="2019" name="PLoS Negl. Trop. Dis.">
        <title>Whole genome sequencing of Entamoeba nuttalli reveals mammalian host-related molecular signatures and a novel octapeptide-repeat surface protein.</title>
        <authorList>
            <person name="Tanaka M."/>
            <person name="Makiuchi T."/>
            <person name="Komiyama T."/>
            <person name="Shiina T."/>
            <person name="Osaki K."/>
            <person name="Tachibana H."/>
        </authorList>
    </citation>
    <scope>NUCLEOTIDE SEQUENCE [LARGE SCALE GENOMIC DNA]</scope>
    <source>
        <strain evidence="7 8">P19-061405</strain>
    </source>
</reference>